<dbReference type="Gene3D" id="1.20.120.450">
    <property type="entry name" value="dinb family like domain"/>
    <property type="match status" value="1"/>
</dbReference>
<dbReference type="PATRIC" id="fig|1348663.4.peg.454"/>
<name>A0A066ZBZ7_9ACTN</name>
<reference evidence="1 2" key="1">
    <citation type="submission" date="2014-05" db="EMBL/GenBank/DDBJ databases">
        <title>Draft Genome Sequence of Kitasatospora cheerisanensis KCTC 2395.</title>
        <authorList>
            <person name="Nam D.H."/>
        </authorList>
    </citation>
    <scope>NUCLEOTIDE SEQUENCE [LARGE SCALE GENOMIC DNA]</scope>
    <source>
        <strain evidence="1 2">KCTC 2395</strain>
    </source>
</reference>
<evidence type="ECO:0008006" key="3">
    <source>
        <dbReference type="Google" id="ProtNLM"/>
    </source>
</evidence>
<dbReference type="RefSeq" id="WP_035858482.1">
    <property type="nucleotide sequence ID" value="NZ_KK853997.1"/>
</dbReference>
<dbReference type="SUPFAM" id="SSF109854">
    <property type="entry name" value="DinB/YfiT-like putative metalloenzymes"/>
    <property type="match status" value="1"/>
</dbReference>
<keyword evidence="2" id="KW-1185">Reference proteome</keyword>
<accession>A0A066ZBZ7</accession>
<dbReference type="OrthoDB" id="4548523at2"/>
<gene>
    <name evidence="1" type="ORF">KCH_04830</name>
</gene>
<evidence type="ECO:0000313" key="2">
    <source>
        <dbReference type="Proteomes" id="UP000027178"/>
    </source>
</evidence>
<evidence type="ECO:0000313" key="1">
    <source>
        <dbReference type="EMBL" id="KDN87836.1"/>
    </source>
</evidence>
<dbReference type="Proteomes" id="UP000027178">
    <property type="component" value="Unassembled WGS sequence"/>
</dbReference>
<dbReference type="Pfam" id="PF04978">
    <property type="entry name" value="MST"/>
    <property type="match status" value="1"/>
</dbReference>
<dbReference type="AlphaFoldDB" id="A0A066ZBZ7"/>
<protein>
    <recommendedName>
        <fullName evidence="3">DinB family protein</fullName>
    </recommendedName>
</protein>
<organism evidence="1 2">
    <name type="scientific">Kitasatospora cheerisanensis KCTC 2395</name>
    <dbReference type="NCBI Taxonomy" id="1348663"/>
    <lineage>
        <taxon>Bacteria</taxon>
        <taxon>Bacillati</taxon>
        <taxon>Actinomycetota</taxon>
        <taxon>Actinomycetes</taxon>
        <taxon>Kitasatosporales</taxon>
        <taxon>Streptomycetaceae</taxon>
        <taxon>Kitasatospora</taxon>
    </lineage>
</organism>
<dbReference type="HOGENOM" id="CLU_097062_0_0_11"/>
<sequence>MTTTTDPKSDLRRHLQDARETVLWKLDGLPERDVRRPLTPTGTNLLGLVKHLAGVELLYLGWVFDRHCAEPVPWFRPDLGPDGLPPNTDQWATAEESRGYITDTYRMAWRHADSTVDALPLDAVGHVPWWPAQSGTPTLHRVLVHLIAETERHTGHADIVRELIDGRVGYRPDVDRLPTADSHWWARHRERVAAAAERS</sequence>
<comment type="caution">
    <text evidence="1">The sequence shown here is derived from an EMBL/GenBank/DDBJ whole genome shotgun (WGS) entry which is preliminary data.</text>
</comment>
<dbReference type="InterPro" id="IPR034660">
    <property type="entry name" value="DinB/YfiT-like"/>
</dbReference>
<dbReference type="EMBL" id="JNBY01000015">
    <property type="protein sequence ID" value="KDN87836.1"/>
    <property type="molecule type" value="Genomic_DNA"/>
</dbReference>
<proteinExistence type="predicted"/>
<dbReference type="eggNOG" id="COG2318">
    <property type="taxonomic scope" value="Bacteria"/>
</dbReference>
<dbReference type="InterPro" id="IPR007061">
    <property type="entry name" value="MST-like"/>
</dbReference>